<dbReference type="SUPFAM" id="SSF63877">
    <property type="entry name" value="Methuselah ectodomain"/>
    <property type="match status" value="1"/>
</dbReference>
<dbReference type="Pfam" id="PF06652">
    <property type="entry name" value="Methuselah_N"/>
    <property type="match status" value="1"/>
</dbReference>
<feature type="domain" description="Methuselah N-terminal" evidence="10">
    <location>
        <begin position="58"/>
        <end position="135"/>
    </location>
</feature>
<evidence type="ECO:0000256" key="4">
    <source>
        <dbReference type="ARBA" id="ARBA00022729"/>
    </source>
</evidence>
<keyword evidence="5" id="KW-1133">Transmembrane helix</keyword>
<dbReference type="Gene3D" id="2.170.180.11">
    <property type="entry name" value="Methuselah ectodomain, domain 2"/>
    <property type="match status" value="1"/>
</dbReference>
<dbReference type="AlphaFoldDB" id="A0A194PRV6"/>
<dbReference type="InterPro" id="IPR010596">
    <property type="entry name" value="Methuselah_N_dom"/>
</dbReference>
<evidence type="ECO:0000256" key="5">
    <source>
        <dbReference type="ARBA" id="ARBA00022989"/>
    </source>
</evidence>
<dbReference type="PANTHER" id="PTHR47154">
    <property type="entry name" value="G-PROTEIN COUPLED RECEPTOR MTH-RELATED"/>
    <property type="match status" value="1"/>
</dbReference>
<dbReference type="GO" id="GO:0008528">
    <property type="term" value="F:G protein-coupled peptide receptor activity"/>
    <property type="evidence" value="ECO:0007669"/>
    <property type="project" value="TreeGrafter"/>
</dbReference>
<name>A0A194PRV6_PAPXU</name>
<keyword evidence="12" id="KW-1185">Reference proteome</keyword>
<evidence type="ECO:0000256" key="3">
    <source>
        <dbReference type="ARBA" id="ARBA00022692"/>
    </source>
</evidence>
<dbReference type="InterPro" id="IPR051384">
    <property type="entry name" value="Mth_GPCR"/>
</dbReference>
<comment type="similarity">
    <text evidence="2">Belongs to the G-protein coupled receptor 2 family. Mth subfamily.</text>
</comment>
<dbReference type="Proteomes" id="UP000053268">
    <property type="component" value="Unassembled WGS sequence"/>
</dbReference>
<evidence type="ECO:0000256" key="7">
    <source>
        <dbReference type="ARBA" id="ARBA00023170"/>
    </source>
</evidence>
<dbReference type="InterPro" id="IPR023311">
    <property type="entry name" value="Methusela_ecto_dom_2"/>
</dbReference>
<accession>A0A194PRV6</accession>
<keyword evidence="8" id="KW-0807">Transducer</keyword>
<protein>
    <submittedName>
        <fullName evidence="11">Putative G-protein coupled receptor Mth-like 2</fullName>
    </submittedName>
</protein>
<keyword evidence="5" id="KW-0472">Membrane</keyword>
<evidence type="ECO:0000259" key="10">
    <source>
        <dbReference type="Pfam" id="PF06652"/>
    </source>
</evidence>
<evidence type="ECO:0000313" key="11">
    <source>
        <dbReference type="EMBL" id="KPI95688.1"/>
    </source>
</evidence>
<keyword evidence="6" id="KW-0297">G-protein coupled receptor</keyword>
<proteinExistence type="inferred from homology"/>
<keyword evidence="7 11" id="KW-0675">Receptor</keyword>
<evidence type="ECO:0000256" key="6">
    <source>
        <dbReference type="ARBA" id="ARBA00023040"/>
    </source>
</evidence>
<dbReference type="InterPro" id="IPR036272">
    <property type="entry name" value="Methuselah_N_sf"/>
</dbReference>
<dbReference type="EMBL" id="KQ459595">
    <property type="protein sequence ID" value="KPI95688.1"/>
    <property type="molecule type" value="Genomic_DNA"/>
</dbReference>
<feature type="signal peptide" evidence="9">
    <location>
        <begin position="1"/>
        <end position="17"/>
    </location>
</feature>
<keyword evidence="4 9" id="KW-0732">Signal</keyword>
<reference evidence="11 12" key="1">
    <citation type="journal article" date="2015" name="Nat. Commun.">
        <title>Outbred genome sequencing and CRISPR/Cas9 gene editing in butterflies.</title>
        <authorList>
            <person name="Li X."/>
            <person name="Fan D."/>
            <person name="Zhang W."/>
            <person name="Liu G."/>
            <person name="Zhang L."/>
            <person name="Zhao L."/>
            <person name="Fang X."/>
            <person name="Chen L."/>
            <person name="Dong Y."/>
            <person name="Chen Y."/>
            <person name="Ding Y."/>
            <person name="Zhao R."/>
            <person name="Feng M."/>
            <person name="Zhu Y."/>
            <person name="Feng Y."/>
            <person name="Jiang X."/>
            <person name="Zhu D."/>
            <person name="Xiang H."/>
            <person name="Feng X."/>
            <person name="Li S."/>
            <person name="Wang J."/>
            <person name="Zhang G."/>
            <person name="Kronforst M.R."/>
            <person name="Wang W."/>
        </authorList>
    </citation>
    <scope>NUCLEOTIDE SEQUENCE [LARGE SCALE GENOMIC DNA]</scope>
    <source>
        <strain evidence="11">Ya'a_city_454_Px</strain>
        <tissue evidence="11">Whole body</tissue>
    </source>
</reference>
<evidence type="ECO:0000313" key="12">
    <source>
        <dbReference type="Proteomes" id="UP000053268"/>
    </source>
</evidence>
<evidence type="ECO:0000256" key="2">
    <source>
        <dbReference type="ARBA" id="ARBA00008979"/>
    </source>
</evidence>
<dbReference type="PANTHER" id="PTHR47154:SF2">
    <property type="entry name" value="G-PROTEIN COUPLED RECEPTOR MTH-RELATED"/>
    <property type="match status" value="1"/>
</dbReference>
<sequence length="203" mass="23283">MRRILFLILLYVCELNGQPCEDKNSIDISDGVLRDGTIFKNGLAFPPKYVYKKNFNGVNETRGCVCELRNCFRKCCPMGSVMYRKNCTQMREQDILMNDGLDIFFMNALQRRMKFDKSDDLFLVYGRPCEDVFLENDGPWFVQKCKNSPGFLRCRRCHSYGRHLRDDAPSRHISVVGLRGSGCAAGNYTSAAEAQHRRHPGST</sequence>
<comment type="subcellular location">
    <subcellularLocation>
        <location evidence="1">Endomembrane system</location>
        <topology evidence="1">Multi-pass membrane protein</topology>
    </subcellularLocation>
</comment>
<keyword evidence="3" id="KW-0812">Transmembrane</keyword>
<feature type="chain" id="PRO_5008263546" evidence="9">
    <location>
        <begin position="18"/>
        <end position="203"/>
    </location>
</feature>
<evidence type="ECO:0000256" key="1">
    <source>
        <dbReference type="ARBA" id="ARBA00004127"/>
    </source>
</evidence>
<dbReference type="GO" id="GO:0005886">
    <property type="term" value="C:plasma membrane"/>
    <property type="evidence" value="ECO:0007669"/>
    <property type="project" value="TreeGrafter"/>
</dbReference>
<organism evidence="11 12">
    <name type="scientific">Papilio xuthus</name>
    <name type="common">Asian swallowtail butterfly</name>
    <dbReference type="NCBI Taxonomy" id="66420"/>
    <lineage>
        <taxon>Eukaryota</taxon>
        <taxon>Metazoa</taxon>
        <taxon>Ecdysozoa</taxon>
        <taxon>Arthropoda</taxon>
        <taxon>Hexapoda</taxon>
        <taxon>Insecta</taxon>
        <taxon>Pterygota</taxon>
        <taxon>Neoptera</taxon>
        <taxon>Endopterygota</taxon>
        <taxon>Lepidoptera</taxon>
        <taxon>Glossata</taxon>
        <taxon>Ditrysia</taxon>
        <taxon>Papilionoidea</taxon>
        <taxon>Papilionidae</taxon>
        <taxon>Papilioninae</taxon>
        <taxon>Papilio</taxon>
    </lineage>
</organism>
<evidence type="ECO:0000256" key="8">
    <source>
        <dbReference type="ARBA" id="ARBA00023224"/>
    </source>
</evidence>
<dbReference type="GO" id="GO:0012505">
    <property type="term" value="C:endomembrane system"/>
    <property type="evidence" value="ECO:0007669"/>
    <property type="project" value="UniProtKB-SubCell"/>
</dbReference>
<evidence type="ECO:0000256" key="9">
    <source>
        <dbReference type="SAM" id="SignalP"/>
    </source>
</evidence>
<gene>
    <name evidence="11" type="ORF">RR46_11401</name>
</gene>
<dbReference type="STRING" id="66420.A0A194PRV6"/>